<dbReference type="InterPro" id="IPR020904">
    <property type="entry name" value="Sc_DH/Rdtase_CS"/>
</dbReference>
<dbReference type="GO" id="GO:0016491">
    <property type="term" value="F:oxidoreductase activity"/>
    <property type="evidence" value="ECO:0007669"/>
    <property type="project" value="UniProtKB-KW"/>
</dbReference>
<reference evidence="3" key="1">
    <citation type="journal article" date="2015" name="Nature">
        <title>Complex archaea that bridge the gap between prokaryotes and eukaryotes.</title>
        <authorList>
            <person name="Spang A."/>
            <person name="Saw J.H."/>
            <person name="Jorgensen S.L."/>
            <person name="Zaremba-Niedzwiedzka K."/>
            <person name="Martijn J."/>
            <person name="Lind A.E."/>
            <person name="van Eijk R."/>
            <person name="Schleper C."/>
            <person name="Guy L."/>
            <person name="Ettema T.J."/>
        </authorList>
    </citation>
    <scope>NUCLEOTIDE SEQUENCE</scope>
</reference>
<dbReference type="SUPFAM" id="SSF51735">
    <property type="entry name" value="NAD(P)-binding Rossmann-fold domains"/>
    <property type="match status" value="1"/>
</dbReference>
<dbReference type="PIRSF" id="PIRSF000126">
    <property type="entry name" value="11-beta-HSD1"/>
    <property type="match status" value="1"/>
</dbReference>
<dbReference type="PANTHER" id="PTHR42901:SF1">
    <property type="entry name" value="ALCOHOL DEHYDROGENASE"/>
    <property type="match status" value="1"/>
</dbReference>
<evidence type="ECO:0000313" key="3">
    <source>
        <dbReference type="EMBL" id="KKM97561.1"/>
    </source>
</evidence>
<accession>A0A0F9MDZ6</accession>
<feature type="non-terminal residue" evidence="3">
    <location>
        <position position="265"/>
    </location>
</feature>
<proteinExistence type="inferred from homology"/>
<dbReference type="Pfam" id="PF00106">
    <property type="entry name" value="adh_short"/>
    <property type="match status" value="1"/>
</dbReference>
<comment type="similarity">
    <text evidence="1">Belongs to the short-chain dehydrogenases/reductases (SDR) family.</text>
</comment>
<gene>
    <name evidence="3" type="ORF">LCGC14_1166840</name>
</gene>
<dbReference type="AlphaFoldDB" id="A0A0F9MDZ6"/>
<dbReference type="Gene3D" id="3.40.50.720">
    <property type="entry name" value="NAD(P)-binding Rossmann-like Domain"/>
    <property type="match status" value="1"/>
</dbReference>
<protein>
    <submittedName>
        <fullName evidence="3">Uncharacterized protein</fullName>
    </submittedName>
</protein>
<name>A0A0F9MDZ6_9ZZZZ</name>
<comment type="caution">
    <text evidence="3">The sequence shown here is derived from an EMBL/GenBank/DDBJ whole genome shotgun (WGS) entry which is preliminary data.</text>
</comment>
<dbReference type="InterPro" id="IPR002347">
    <property type="entry name" value="SDR_fam"/>
</dbReference>
<organism evidence="3">
    <name type="scientific">marine sediment metagenome</name>
    <dbReference type="NCBI Taxonomy" id="412755"/>
    <lineage>
        <taxon>unclassified sequences</taxon>
        <taxon>metagenomes</taxon>
        <taxon>ecological metagenomes</taxon>
    </lineage>
</organism>
<keyword evidence="2" id="KW-0560">Oxidoreductase</keyword>
<dbReference type="PRINTS" id="PR00080">
    <property type="entry name" value="SDRFAMILY"/>
</dbReference>
<sequence>MNEIKDFTSWNDKGVAVITGASSGIGASFARSISALGFETLLIARRKSKLEELAKEIEQKNSMKADILVVDLSILEEIKMVAQKIKQLNNVDILINNAGFGTRGYFDKIPLDIQLGMMTVHMTASVYFCRSSLPIMIKRGRGAIINVSSIAAYIPRAQSVMYGSTKAFLKMYSESLQIELEGTGVKIQALCPGYTHTEFHYAETYKNFDISTIPEEAWMSKEDVVKLSLDALREKEVVFIPGERNQGLVKLYQDPERGKELRENL</sequence>
<dbReference type="PROSITE" id="PS00061">
    <property type="entry name" value="ADH_SHORT"/>
    <property type="match status" value="1"/>
</dbReference>
<dbReference type="PRINTS" id="PR00081">
    <property type="entry name" value="GDHRDH"/>
</dbReference>
<dbReference type="EMBL" id="LAZR01005733">
    <property type="protein sequence ID" value="KKM97561.1"/>
    <property type="molecule type" value="Genomic_DNA"/>
</dbReference>
<dbReference type="CDD" id="cd05233">
    <property type="entry name" value="SDR_c"/>
    <property type="match status" value="1"/>
</dbReference>
<dbReference type="InterPro" id="IPR036291">
    <property type="entry name" value="NAD(P)-bd_dom_sf"/>
</dbReference>
<dbReference type="PANTHER" id="PTHR42901">
    <property type="entry name" value="ALCOHOL DEHYDROGENASE"/>
    <property type="match status" value="1"/>
</dbReference>
<evidence type="ECO:0000256" key="2">
    <source>
        <dbReference type="ARBA" id="ARBA00023002"/>
    </source>
</evidence>
<evidence type="ECO:0000256" key="1">
    <source>
        <dbReference type="ARBA" id="ARBA00006484"/>
    </source>
</evidence>